<reference evidence="2" key="1">
    <citation type="submission" date="2019-08" db="EMBL/GenBank/DDBJ databases">
        <authorList>
            <person name="Kucharzyk K."/>
            <person name="Murdoch R.W."/>
            <person name="Higgins S."/>
            <person name="Loffler F."/>
        </authorList>
    </citation>
    <scope>NUCLEOTIDE SEQUENCE</scope>
</reference>
<protein>
    <recommendedName>
        <fullName evidence="3">Chromosome partition protein Smc</fullName>
    </recommendedName>
</protein>
<dbReference type="PROSITE" id="PS51257">
    <property type="entry name" value="PROKAR_LIPOPROTEIN"/>
    <property type="match status" value="1"/>
</dbReference>
<organism evidence="2">
    <name type="scientific">bioreactor metagenome</name>
    <dbReference type="NCBI Taxonomy" id="1076179"/>
    <lineage>
        <taxon>unclassified sequences</taxon>
        <taxon>metagenomes</taxon>
        <taxon>ecological metagenomes</taxon>
    </lineage>
</organism>
<evidence type="ECO:0008006" key="3">
    <source>
        <dbReference type="Google" id="ProtNLM"/>
    </source>
</evidence>
<dbReference type="EMBL" id="VSSQ01000130">
    <property type="protein sequence ID" value="MPL79760.1"/>
    <property type="molecule type" value="Genomic_DNA"/>
</dbReference>
<keyword evidence="1" id="KW-0175">Coiled coil</keyword>
<accession>A0A644ULE8</accession>
<sequence length="288" mass="32599">MKKSLLIIGLFVSAMMFSCQNDKEQLAREKQLHDSFAQVMSVKDADLENLFMELNQIDSSLTEVTNKYTNVSKVANTSGEMSKDTKVSIKEKIETINSLLAENKRKIANVNSKMQKNNKENEQLKIFVKNLESRIKEQEEQIQALNAELAKKNIQIENLNKNVADLNEKAKQRDAQIMKIEDEKNTAYFVIGTKKELMSKNIIDRKGGFIGIGKSSVLSSNADYTNFTKIDIRNTQEIALTGKRIEIITSHPASSYSLEGDAKSPTSIRITNPEQFWKGNRCLIIKVD</sequence>
<gene>
    <name evidence="2" type="ORF">SDC9_25645</name>
</gene>
<feature type="coiled-coil region" evidence="1">
    <location>
        <begin position="100"/>
        <end position="183"/>
    </location>
</feature>
<comment type="caution">
    <text evidence="2">The sequence shown here is derived from an EMBL/GenBank/DDBJ whole genome shotgun (WGS) entry which is preliminary data.</text>
</comment>
<evidence type="ECO:0000313" key="2">
    <source>
        <dbReference type="EMBL" id="MPL79760.1"/>
    </source>
</evidence>
<dbReference type="Gene3D" id="1.20.5.340">
    <property type="match status" value="1"/>
</dbReference>
<evidence type="ECO:0000256" key="1">
    <source>
        <dbReference type="SAM" id="Coils"/>
    </source>
</evidence>
<proteinExistence type="predicted"/>
<dbReference type="AlphaFoldDB" id="A0A644ULE8"/>
<name>A0A644ULE8_9ZZZZ</name>